<dbReference type="KEGG" id="ima:PO878_14985"/>
<dbReference type="PROSITE" id="PS51257">
    <property type="entry name" value="PROKAR_LIPOPROTEIN"/>
    <property type="match status" value="1"/>
</dbReference>
<evidence type="ECO:0008006" key="6">
    <source>
        <dbReference type="Google" id="ProtNLM"/>
    </source>
</evidence>
<keyword evidence="5" id="KW-1185">Reference proteome</keyword>
<gene>
    <name evidence="4" type="ORF">PO878_14985</name>
</gene>
<feature type="compositionally biased region" description="Low complexity" evidence="1">
    <location>
        <begin position="143"/>
        <end position="171"/>
    </location>
</feature>
<keyword evidence="3" id="KW-0732">Signal</keyword>
<keyword evidence="2" id="KW-0812">Transmembrane</keyword>
<feature type="region of interest" description="Disordered" evidence="1">
    <location>
        <begin position="135"/>
        <end position="171"/>
    </location>
</feature>
<keyword evidence="2" id="KW-1133">Transmembrane helix</keyword>
<dbReference type="SUPFAM" id="SSF50242">
    <property type="entry name" value="TIMP-like"/>
    <property type="match status" value="1"/>
</dbReference>
<evidence type="ECO:0000256" key="2">
    <source>
        <dbReference type="SAM" id="Phobius"/>
    </source>
</evidence>
<dbReference type="RefSeq" id="WP_272735332.1">
    <property type="nucleotide sequence ID" value="NZ_CP116942.1"/>
</dbReference>
<feature type="chain" id="PRO_5041917155" description="Tissue inhibitor of metalloproteinase" evidence="3">
    <location>
        <begin position="20"/>
        <end position="217"/>
    </location>
</feature>
<dbReference type="EMBL" id="CP116942">
    <property type="protein sequence ID" value="WCO65806.1"/>
    <property type="molecule type" value="Genomic_DNA"/>
</dbReference>
<evidence type="ECO:0000313" key="4">
    <source>
        <dbReference type="EMBL" id="WCO65806.1"/>
    </source>
</evidence>
<dbReference type="Proteomes" id="UP001216390">
    <property type="component" value="Chromosome"/>
</dbReference>
<evidence type="ECO:0000313" key="5">
    <source>
        <dbReference type="Proteomes" id="UP001216390"/>
    </source>
</evidence>
<feature type="transmembrane region" description="Helical" evidence="2">
    <location>
        <begin position="174"/>
        <end position="196"/>
    </location>
</feature>
<reference evidence="4" key="1">
    <citation type="submission" date="2023-01" db="EMBL/GenBank/DDBJ databases">
        <title>The diversity of Class Acidimicrobiia in South China Sea sediment environments and the proposal of Iamia marina sp. nov., a novel species of the genus Iamia.</title>
        <authorList>
            <person name="He Y."/>
            <person name="Tian X."/>
        </authorList>
    </citation>
    <scope>NUCLEOTIDE SEQUENCE</scope>
    <source>
        <strain evidence="4">DSM 19957</strain>
    </source>
</reference>
<proteinExistence type="predicted"/>
<protein>
    <recommendedName>
        <fullName evidence="6">Tissue inhibitor of metalloproteinase</fullName>
    </recommendedName>
</protein>
<dbReference type="Gene3D" id="2.40.50.120">
    <property type="match status" value="1"/>
</dbReference>
<accession>A0AAE9Y5I0</accession>
<name>A0AAE9Y5I0_9ACTN</name>
<organism evidence="4 5">
    <name type="scientific">Iamia majanohamensis</name>
    <dbReference type="NCBI Taxonomy" id="467976"/>
    <lineage>
        <taxon>Bacteria</taxon>
        <taxon>Bacillati</taxon>
        <taxon>Actinomycetota</taxon>
        <taxon>Acidimicrobiia</taxon>
        <taxon>Acidimicrobiales</taxon>
        <taxon>Iamiaceae</taxon>
        <taxon>Iamia</taxon>
    </lineage>
</organism>
<dbReference type="InterPro" id="IPR008993">
    <property type="entry name" value="TIMP-like_OB-fold"/>
</dbReference>
<keyword evidence="2" id="KW-0472">Membrane</keyword>
<sequence>MARALAALIVLAGALVALAAGAGPAGACSCAASTTAEDLARADVVFVGTVEGSQRVDVPQELFVVTEVAEATTFRVQRVFAGDAAPRLTVLHELDSAGCGITFRGARHLVFATRTPDGLITSLCTGTRSIETGADAPEELGQGAVPTTSAPPTSGGAGPAPASGPTATDGASGAGVALALGLAAAVLGLAGVVVVVRRRHSVPPCGEPAAEAPPDGT</sequence>
<evidence type="ECO:0000256" key="3">
    <source>
        <dbReference type="SAM" id="SignalP"/>
    </source>
</evidence>
<dbReference type="AlphaFoldDB" id="A0AAE9Y5I0"/>
<evidence type="ECO:0000256" key="1">
    <source>
        <dbReference type="SAM" id="MobiDB-lite"/>
    </source>
</evidence>
<feature type="signal peptide" evidence="3">
    <location>
        <begin position="1"/>
        <end position="19"/>
    </location>
</feature>